<name>A0A6L3NDP4_9BURK</name>
<comment type="caution">
    <text evidence="1">The sequence shown here is derived from an EMBL/GenBank/DDBJ whole genome shotgun (WGS) entry which is preliminary data.</text>
</comment>
<feature type="non-terminal residue" evidence="1">
    <location>
        <position position="1"/>
    </location>
</feature>
<reference evidence="1 2" key="1">
    <citation type="submission" date="2019-09" db="EMBL/GenBank/DDBJ databases">
        <title>Draft genome sequences of 48 bacterial type strains from the CCUG.</title>
        <authorList>
            <person name="Tunovic T."/>
            <person name="Pineiro-Iglesias B."/>
            <person name="Unosson C."/>
            <person name="Inganas E."/>
            <person name="Ohlen M."/>
            <person name="Cardew S."/>
            <person name="Jensie-Markopoulos S."/>
            <person name="Salva-Serra F."/>
            <person name="Jaen-Luchoro D."/>
            <person name="Karlsson R."/>
            <person name="Svensson-Stadler L."/>
            <person name="Chun J."/>
            <person name="Moore E."/>
        </authorList>
    </citation>
    <scope>NUCLEOTIDE SEQUENCE [LARGE SCALE GENOMIC DNA]</scope>
    <source>
        <strain evidence="1 2">CCUG 65687</strain>
    </source>
</reference>
<dbReference type="EMBL" id="VZOL01000437">
    <property type="protein sequence ID" value="KAB0657448.1"/>
    <property type="molecule type" value="Genomic_DNA"/>
</dbReference>
<evidence type="ECO:0000313" key="2">
    <source>
        <dbReference type="Proteomes" id="UP000473571"/>
    </source>
</evidence>
<evidence type="ECO:0000313" key="1">
    <source>
        <dbReference type="EMBL" id="KAB0657448.1"/>
    </source>
</evidence>
<sequence length="45" mass="4701">AGERPVPEGFAAFGLTRTFGLAGLAAAQLTYTAYQARDALAACRR</sequence>
<gene>
    <name evidence="1" type="ORF">F7R13_23980</name>
</gene>
<dbReference type="AlphaFoldDB" id="A0A6L3NDP4"/>
<protein>
    <submittedName>
        <fullName evidence="1">FAD-dependent oxidoreductase</fullName>
    </submittedName>
</protein>
<proteinExistence type="predicted"/>
<accession>A0A6L3NDP4</accession>
<dbReference type="Proteomes" id="UP000473571">
    <property type="component" value="Unassembled WGS sequence"/>
</dbReference>
<organism evidence="1 2">
    <name type="scientific">Burkholderia territorii</name>
    <dbReference type="NCBI Taxonomy" id="1503055"/>
    <lineage>
        <taxon>Bacteria</taxon>
        <taxon>Pseudomonadati</taxon>
        <taxon>Pseudomonadota</taxon>
        <taxon>Betaproteobacteria</taxon>
        <taxon>Burkholderiales</taxon>
        <taxon>Burkholderiaceae</taxon>
        <taxon>Burkholderia</taxon>
        <taxon>Burkholderia cepacia complex</taxon>
    </lineage>
</organism>